<organism evidence="2">
    <name type="scientific">Acidicaldus sp</name>
    <dbReference type="NCBI Taxonomy" id="1872105"/>
    <lineage>
        <taxon>Bacteria</taxon>
        <taxon>Pseudomonadati</taxon>
        <taxon>Pseudomonadota</taxon>
        <taxon>Alphaproteobacteria</taxon>
        <taxon>Acetobacterales</taxon>
        <taxon>Acetobacteraceae</taxon>
        <taxon>Acidicaldus</taxon>
    </lineage>
</organism>
<evidence type="ECO:0000313" key="2">
    <source>
        <dbReference type="EMBL" id="HGC43137.1"/>
    </source>
</evidence>
<feature type="region of interest" description="Disordered" evidence="1">
    <location>
        <begin position="1"/>
        <end position="32"/>
    </location>
</feature>
<feature type="compositionally biased region" description="Polar residues" evidence="1">
    <location>
        <begin position="1"/>
        <end position="17"/>
    </location>
</feature>
<name>A0A8J4M6C5_9PROT</name>
<dbReference type="AlphaFoldDB" id="A0A8J4M6C5"/>
<proteinExistence type="predicted"/>
<dbReference type="EMBL" id="DTQM01000158">
    <property type="protein sequence ID" value="HGC43137.1"/>
    <property type="molecule type" value="Genomic_DNA"/>
</dbReference>
<feature type="compositionally biased region" description="Low complexity" evidence="1">
    <location>
        <begin position="20"/>
        <end position="32"/>
    </location>
</feature>
<reference evidence="2" key="1">
    <citation type="journal article" date="2020" name="mSystems">
        <title>Genome- and Community-Level Interaction Insights into Carbon Utilization and Element Cycling Functions of Hydrothermarchaeota in Hydrothermal Sediment.</title>
        <authorList>
            <person name="Zhou Z."/>
            <person name="Liu Y."/>
            <person name="Xu W."/>
            <person name="Pan J."/>
            <person name="Luo Z.H."/>
            <person name="Li M."/>
        </authorList>
    </citation>
    <scope>NUCLEOTIDE SEQUENCE</scope>
    <source>
        <strain evidence="2">SpSt-997</strain>
    </source>
</reference>
<protein>
    <submittedName>
        <fullName evidence="2">Uncharacterized protein</fullName>
    </submittedName>
</protein>
<accession>A0A8J4M6C5</accession>
<comment type="caution">
    <text evidence="2">The sequence shown here is derived from an EMBL/GenBank/DDBJ whole genome shotgun (WGS) entry which is preliminary data.</text>
</comment>
<evidence type="ECO:0000256" key="1">
    <source>
        <dbReference type="SAM" id="MobiDB-lite"/>
    </source>
</evidence>
<gene>
    <name evidence="2" type="ORF">ENY07_07955</name>
</gene>
<sequence length="103" mass="10142">MSGEISVNTTAVSSPATDRSVANPPAAASVPAITSSAATAGSSPAFPNPEIAIDPALGIAVLEFRDTAGTVVNSIPSQRQIDAYLQAQGTQNPTAPPAAAARG</sequence>